<gene>
    <name evidence="1" type="ORF">RCL2_000825800</name>
</gene>
<dbReference type="EMBL" id="BLAL01000053">
    <property type="protein sequence ID" value="GES81000.1"/>
    <property type="molecule type" value="Genomic_DNA"/>
</dbReference>
<dbReference type="InterPro" id="IPR013761">
    <property type="entry name" value="SAM/pointed_sf"/>
</dbReference>
<dbReference type="Gene3D" id="1.10.150.50">
    <property type="entry name" value="Transcription Factor, Ets-1"/>
    <property type="match status" value="1"/>
</dbReference>
<protein>
    <submittedName>
        <fullName evidence="1">Uncharacterized protein</fullName>
    </submittedName>
</protein>
<sequence>MNSMDRSKSEAADEYGEYIDYYKTFKDQDINGKTFILLTEQRFQDPPYNFPEGPVLRIVNLIEKLKKQEYENDLMDEKILDNLKELWETSECVQVPLCYNQIKINDRLYYHKKIKETAFTYVCRVVKIDKDGFSVVITINNSKRLSPEFDILSSFETWILDEGPNGDARVPNEDFPLTKNRHKVFYLLRIIKKQYTAETQEENSESTASELGSRVIIPIGIGKRTRNTVENFWKKYENVIPLSFVMVVLVDEEIVIYVLMERSKSSVSLPNKFEGVSCVIFIWSY</sequence>
<comment type="caution">
    <text evidence="1">The sequence shown here is derived from an EMBL/GenBank/DDBJ whole genome shotgun (WGS) entry which is preliminary data.</text>
</comment>
<accession>A0A8H3L8C8</accession>
<name>A0A8H3L8C8_9GLOM</name>
<dbReference type="OrthoDB" id="10381228at2759"/>
<dbReference type="Proteomes" id="UP000615446">
    <property type="component" value="Unassembled WGS sequence"/>
</dbReference>
<organism evidence="1 2">
    <name type="scientific">Rhizophagus clarus</name>
    <dbReference type="NCBI Taxonomy" id="94130"/>
    <lineage>
        <taxon>Eukaryota</taxon>
        <taxon>Fungi</taxon>
        <taxon>Fungi incertae sedis</taxon>
        <taxon>Mucoromycota</taxon>
        <taxon>Glomeromycotina</taxon>
        <taxon>Glomeromycetes</taxon>
        <taxon>Glomerales</taxon>
        <taxon>Glomeraceae</taxon>
        <taxon>Rhizophagus</taxon>
    </lineage>
</organism>
<reference evidence="1" key="1">
    <citation type="submission" date="2019-10" db="EMBL/GenBank/DDBJ databases">
        <title>Conservation and host-specific expression of non-tandemly repeated heterogenous ribosome RNA gene in arbuscular mycorrhizal fungi.</title>
        <authorList>
            <person name="Maeda T."/>
            <person name="Kobayashi Y."/>
            <person name="Nakagawa T."/>
            <person name="Ezawa T."/>
            <person name="Yamaguchi K."/>
            <person name="Bino T."/>
            <person name="Nishimoto Y."/>
            <person name="Shigenobu S."/>
            <person name="Kawaguchi M."/>
        </authorList>
    </citation>
    <scope>NUCLEOTIDE SEQUENCE</scope>
    <source>
        <strain evidence="1">HR1</strain>
    </source>
</reference>
<dbReference type="AlphaFoldDB" id="A0A8H3L8C8"/>
<evidence type="ECO:0000313" key="1">
    <source>
        <dbReference type="EMBL" id="GES81000.1"/>
    </source>
</evidence>
<dbReference type="CDD" id="cd09487">
    <property type="entry name" value="SAM_superfamily"/>
    <property type="match status" value="1"/>
</dbReference>
<proteinExistence type="predicted"/>
<evidence type="ECO:0000313" key="2">
    <source>
        <dbReference type="Proteomes" id="UP000615446"/>
    </source>
</evidence>